<proteinExistence type="evidence at transcript level"/>
<organism evidence="1">
    <name type="scientific">Picea sitchensis</name>
    <name type="common">Sitka spruce</name>
    <name type="synonym">Pinus sitchensis</name>
    <dbReference type="NCBI Taxonomy" id="3332"/>
    <lineage>
        <taxon>Eukaryota</taxon>
        <taxon>Viridiplantae</taxon>
        <taxon>Streptophyta</taxon>
        <taxon>Embryophyta</taxon>
        <taxon>Tracheophyta</taxon>
        <taxon>Spermatophyta</taxon>
        <taxon>Pinopsida</taxon>
        <taxon>Pinidae</taxon>
        <taxon>Conifers I</taxon>
        <taxon>Pinales</taxon>
        <taxon>Pinaceae</taxon>
        <taxon>Picea</taxon>
    </lineage>
</organism>
<evidence type="ECO:0000313" key="1">
    <source>
        <dbReference type="EMBL" id="ABK25035.1"/>
    </source>
</evidence>
<protein>
    <submittedName>
        <fullName evidence="1">Uncharacterized protein</fullName>
    </submittedName>
</protein>
<dbReference type="AlphaFoldDB" id="A9NWM4"/>
<name>A9NWM4_PICSI</name>
<dbReference type="EMBL" id="EF085739">
    <property type="protein sequence ID" value="ABK25035.1"/>
    <property type="molecule type" value="mRNA"/>
</dbReference>
<reference evidence="1" key="1">
    <citation type="journal article" date="2008" name="BMC Genomics">
        <title>A conifer genomics resource of 200,000 spruce (Picea spp.) ESTs and 6,464 high-quality, sequence-finished full-length cDNAs for Sitka spruce (Picea sitchensis).</title>
        <authorList>
            <person name="Ralph S.G."/>
            <person name="Chun H.J."/>
            <person name="Kolosova N."/>
            <person name="Cooper D."/>
            <person name="Oddy C."/>
            <person name="Ritland C.E."/>
            <person name="Kirkpatrick R."/>
            <person name="Moore R."/>
            <person name="Barber S."/>
            <person name="Holt R.A."/>
            <person name="Jones S.J."/>
            <person name="Marra M.A."/>
            <person name="Douglas C.J."/>
            <person name="Ritland K."/>
            <person name="Bohlmann J."/>
        </authorList>
    </citation>
    <scope>NUCLEOTIDE SEQUENCE</scope>
    <source>
        <tissue evidence="1">Green portion of the leader tissue</tissue>
    </source>
</reference>
<accession>A9NWM4</accession>
<sequence length="73" mass="8242">MLCFIGECVKMMLKDGKFFRVNILLIPSYLEGEPFKLPCREKTMGLEVGVCFVLMISMRGCYLCSNLRGTIPG</sequence>